<accession>A0A7L4ZF68</accession>
<proteinExistence type="predicted"/>
<keyword evidence="3" id="KW-1185">Reference proteome</keyword>
<keyword evidence="1" id="KW-0472">Membrane</keyword>
<dbReference type="KEGG" id="kan:IMCC3317_06010"/>
<sequence>MIVIHWKLLFAILIGFIFVYLSNVKTRKKLKDHFDKKEKEDKNNENIY</sequence>
<protein>
    <submittedName>
        <fullName evidence="2">Uncharacterized protein</fullName>
    </submittedName>
</protein>
<keyword evidence="1" id="KW-0812">Transmembrane</keyword>
<reference evidence="2 3" key="1">
    <citation type="journal article" date="2013" name="Int. J. Syst. Evol. Microbiol.">
        <title>Kordia antarctica sp. nov., isolated from Antarctic seawater.</title>
        <authorList>
            <person name="Baek K."/>
            <person name="Choi A."/>
            <person name="Kang I."/>
            <person name="Lee K."/>
            <person name="Cho J.C."/>
        </authorList>
    </citation>
    <scope>NUCLEOTIDE SEQUENCE [LARGE SCALE GENOMIC DNA]</scope>
    <source>
        <strain evidence="2 3">IMCC3317</strain>
    </source>
</reference>
<organism evidence="2 3">
    <name type="scientific">Kordia antarctica</name>
    <dbReference type="NCBI Taxonomy" id="1218801"/>
    <lineage>
        <taxon>Bacteria</taxon>
        <taxon>Pseudomonadati</taxon>
        <taxon>Bacteroidota</taxon>
        <taxon>Flavobacteriia</taxon>
        <taxon>Flavobacteriales</taxon>
        <taxon>Flavobacteriaceae</taxon>
        <taxon>Kordia</taxon>
    </lineage>
</organism>
<dbReference type="RefSeq" id="WP_160128008.1">
    <property type="nucleotide sequence ID" value="NZ_CP019288.1"/>
</dbReference>
<evidence type="ECO:0000313" key="2">
    <source>
        <dbReference type="EMBL" id="QHI35255.1"/>
    </source>
</evidence>
<dbReference type="Proteomes" id="UP000464657">
    <property type="component" value="Chromosome"/>
</dbReference>
<evidence type="ECO:0000256" key="1">
    <source>
        <dbReference type="SAM" id="Phobius"/>
    </source>
</evidence>
<name>A0A7L4ZF68_9FLAO</name>
<evidence type="ECO:0000313" key="3">
    <source>
        <dbReference type="Proteomes" id="UP000464657"/>
    </source>
</evidence>
<feature type="transmembrane region" description="Helical" evidence="1">
    <location>
        <begin position="6"/>
        <end position="24"/>
    </location>
</feature>
<dbReference type="EMBL" id="CP019288">
    <property type="protein sequence ID" value="QHI35255.1"/>
    <property type="molecule type" value="Genomic_DNA"/>
</dbReference>
<keyword evidence="1" id="KW-1133">Transmembrane helix</keyword>
<gene>
    <name evidence="2" type="ORF">IMCC3317_06010</name>
</gene>
<dbReference type="AlphaFoldDB" id="A0A7L4ZF68"/>